<keyword evidence="3" id="KW-1185">Reference proteome</keyword>
<organism evidence="2 3">
    <name type="scientific">Psychromarinibacter halotolerans</name>
    <dbReference type="NCBI Taxonomy" id="1775175"/>
    <lineage>
        <taxon>Bacteria</taxon>
        <taxon>Pseudomonadati</taxon>
        <taxon>Pseudomonadota</taxon>
        <taxon>Alphaproteobacteria</taxon>
        <taxon>Rhodobacterales</taxon>
        <taxon>Paracoccaceae</taxon>
        <taxon>Psychromarinibacter</taxon>
    </lineage>
</organism>
<sequence>MTDGPRLRDFRGVWRLSREIGDRYGGQALRFEGTARFSGGDDRLTLLESGQMLVPGQPPMRAERTYHWHADGDGIAVFFEDGRPFHRIGPGLQPAADHDCPPDLYAVRYDFRAWPDWSAEWKVYGPRKDYVMTSWYSPED</sequence>
<dbReference type="InterPro" id="IPR045632">
    <property type="entry name" value="DUF6314"/>
</dbReference>
<dbReference type="Pfam" id="PF19834">
    <property type="entry name" value="DUF6314"/>
    <property type="match status" value="1"/>
</dbReference>
<dbReference type="EMBL" id="JBHRTB010000010">
    <property type="protein sequence ID" value="MFC3144565.1"/>
    <property type="molecule type" value="Genomic_DNA"/>
</dbReference>
<reference evidence="3" key="1">
    <citation type="journal article" date="2019" name="Int. J. Syst. Evol. Microbiol.">
        <title>The Global Catalogue of Microorganisms (GCM) 10K type strain sequencing project: providing services to taxonomists for standard genome sequencing and annotation.</title>
        <authorList>
            <consortium name="The Broad Institute Genomics Platform"/>
            <consortium name="The Broad Institute Genome Sequencing Center for Infectious Disease"/>
            <person name="Wu L."/>
            <person name="Ma J."/>
        </authorList>
    </citation>
    <scope>NUCLEOTIDE SEQUENCE [LARGE SCALE GENOMIC DNA]</scope>
    <source>
        <strain evidence="3">KCTC 52366</strain>
    </source>
</reference>
<accession>A0ABV7GWG8</accession>
<evidence type="ECO:0000259" key="1">
    <source>
        <dbReference type="Pfam" id="PF19834"/>
    </source>
</evidence>
<proteinExistence type="predicted"/>
<dbReference type="Proteomes" id="UP001595632">
    <property type="component" value="Unassembled WGS sequence"/>
</dbReference>
<feature type="domain" description="DUF6314" evidence="1">
    <location>
        <begin position="10"/>
        <end position="137"/>
    </location>
</feature>
<evidence type="ECO:0000313" key="2">
    <source>
        <dbReference type="EMBL" id="MFC3144565.1"/>
    </source>
</evidence>
<dbReference type="RefSeq" id="WP_275633734.1">
    <property type="nucleotide sequence ID" value="NZ_JARGYD010000006.1"/>
</dbReference>
<gene>
    <name evidence="2" type="ORF">ACFOGP_17715</name>
</gene>
<evidence type="ECO:0000313" key="3">
    <source>
        <dbReference type="Proteomes" id="UP001595632"/>
    </source>
</evidence>
<comment type="caution">
    <text evidence="2">The sequence shown here is derived from an EMBL/GenBank/DDBJ whole genome shotgun (WGS) entry which is preliminary data.</text>
</comment>
<name>A0ABV7GWG8_9RHOB</name>
<protein>
    <submittedName>
        <fullName evidence="2">DUF6314 family protein</fullName>
    </submittedName>
</protein>